<dbReference type="GO" id="GO:0008725">
    <property type="term" value="F:DNA-3-methyladenine glycosylase activity"/>
    <property type="evidence" value="ECO:0007669"/>
    <property type="project" value="TreeGrafter"/>
</dbReference>
<dbReference type="RefSeq" id="WP_244954908.1">
    <property type="nucleotide sequence ID" value="NZ_BHZC01000001.1"/>
</dbReference>
<reference evidence="6 7" key="1">
    <citation type="submission" date="2018-11" db="EMBL/GenBank/DDBJ databases">
        <title>Whole genome sequence of Streptomyces chrestomyceticus NBRC 13444(T).</title>
        <authorList>
            <person name="Komaki H."/>
            <person name="Tamura T."/>
        </authorList>
    </citation>
    <scope>NUCLEOTIDE SEQUENCE [LARGE SCALE GENOMIC DNA]</scope>
    <source>
        <strain evidence="6 7">NBRC 13444</strain>
    </source>
</reference>
<accession>A0A7U9KPR1</accession>
<comment type="caution">
    <text evidence="6">The sequence shown here is derived from an EMBL/GenBank/DDBJ whole genome shotgun (WGS) entry which is preliminary data.</text>
</comment>
<dbReference type="EC" id="3.2.2.21" evidence="2"/>
<dbReference type="Gene3D" id="1.10.340.30">
    <property type="entry name" value="Hypothetical protein, domain 2"/>
    <property type="match status" value="1"/>
</dbReference>
<proteinExistence type="predicted"/>
<evidence type="ECO:0000313" key="7">
    <source>
        <dbReference type="Proteomes" id="UP000287830"/>
    </source>
</evidence>
<evidence type="ECO:0000256" key="3">
    <source>
        <dbReference type="ARBA" id="ARBA00022763"/>
    </source>
</evidence>
<dbReference type="InterPro" id="IPR011257">
    <property type="entry name" value="DNA_glycosylase"/>
</dbReference>
<dbReference type="Gene3D" id="1.10.1670.40">
    <property type="match status" value="1"/>
</dbReference>
<organism evidence="6 7">
    <name type="scientific">Streptomyces chrestomyceticus JCM 4735</name>
    <dbReference type="NCBI Taxonomy" id="1306181"/>
    <lineage>
        <taxon>Bacteria</taxon>
        <taxon>Bacillati</taxon>
        <taxon>Actinomycetota</taxon>
        <taxon>Actinomycetes</taxon>
        <taxon>Kitasatosporales</taxon>
        <taxon>Streptomycetaceae</taxon>
        <taxon>Streptomyces</taxon>
    </lineage>
</organism>
<evidence type="ECO:0000256" key="4">
    <source>
        <dbReference type="ARBA" id="ARBA00023204"/>
    </source>
</evidence>
<evidence type="ECO:0000256" key="2">
    <source>
        <dbReference type="ARBA" id="ARBA00012000"/>
    </source>
</evidence>
<protein>
    <recommendedName>
        <fullName evidence="2">DNA-3-methyladenine glycosylase II</fullName>
        <ecNumber evidence="2">3.2.2.21</ecNumber>
    </recommendedName>
</protein>
<keyword evidence="3" id="KW-0227">DNA damage</keyword>
<dbReference type="GO" id="GO:0043916">
    <property type="term" value="F:DNA-7-methylguanine glycosylase activity"/>
    <property type="evidence" value="ECO:0007669"/>
    <property type="project" value="TreeGrafter"/>
</dbReference>
<gene>
    <name evidence="6" type="primary">alkA</name>
    <name evidence="6" type="ORF">OEIGOIKO_00220</name>
</gene>
<dbReference type="PANTHER" id="PTHR43003:SF13">
    <property type="entry name" value="DNA-3-METHYLADENINE GLYCOSYLASE 2"/>
    <property type="match status" value="1"/>
</dbReference>
<dbReference type="Proteomes" id="UP000287830">
    <property type="component" value="Unassembled WGS sequence"/>
</dbReference>
<dbReference type="GO" id="GO:0032131">
    <property type="term" value="F:alkylated DNA binding"/>
    <property type="evidence" value="ECO:0007669"/>
    <property type="project" value="TreeGrafter"/>
</dbReference>
<dbReference type="GO" id="GO:0006285">
    <property type="term" value="P:base-excision repair, AP site formation"/>
    <property type="evidence" value="ECO:0007669"/>
    <property type="project" value="TreeGrafter"/>
</dbReference>
<dbReference type="PANTHER" id="PTHR43003">
    <property type="entry name" value="DNA-3-METHYLADENINE GLYCOSYLASE"/>
    <property type="match status" value="1"/>
</dbReference>
<dbReference type="EMBL" id="BHZC01000001">
    <property type="protein sequence ID" value="GCD32506.1"/>
    <property type="molecule type" value="Genomic_DNA"/>
</dbReference>
<dbReference type="GeneID" id="95619312"/>
<sequence>MPTASLTPTGPFSLASSVRFLMSFTPASYNHAPDDILRLAFPADNATSVLAATVRQEMGADGVPGTVQAELTAHPGTPTPEKPATAEPTIDKVGRTQLARILSLDVDGSGFPALGADPVMAGLMARYPGLRPVCFHSPYEAAVWAIIGNRIRKTQAAAIKARIAREYGQRIHVSGQVLHAFPTPTVLRSLPRLSGLTNLKVQRLHALAEAALDGQLDATRLRSLPADYALAELRALPGIGPFSAELVLIRGAGHPDVFPRHEPRVHQAIAAAYGLSAAAATDVTQLSKIADRWKPYRSWAAFLLRVRLGEALPRGVAPQQRSSRFSPAAVRHLSERHGSPFRSSSQLMLGQ</sequence>
<feature type="domain" description="HhH-GPD" evidence="5">
    <location>
        <begin position="147"/>
        <end position="309"/>
    </location>
</feature>
<dbReference type="InterPro" id="IPR051912">
    <property type="entry name" value="Alkylbase_DNA_Glycosylase/TA"/>
</dbReference>
<dbReference type="SUPFAM" id="SSF48150">
    <property type="entry name" value="DNA-glycosylase"/>
    <property type="match status" value="1"/>
</dbReference>
<dbReference type="GO" id="GO:0006307">
    <property type="term" value="P:DNA alkylation repair"/>
    <property type="evidence" value="ECO:0007669"/>
    <property type="project" value="TreeGrafter"/>
</dbReference>
<comment type="catalytic activity">
    <reaction evidence="1">
        <text>Hydrolysis of alkylated DNA, releasing 3-methyladenine, 3-methylguanine, 7-methylguanine and 7-methyladenine.</text>
        <dbReference type="EC" id="3.2.2.21"/>
    </reaction>
</comment>
<keyword evidence="4" id="KW-0234">DNA repair</keyword>
<name>A0A7U9KPR1_9ACTN</name>
<dbReference type="GO" id="GO:0032993">
    <property type="term" value="C:protein-DNA complex"/>
    <property type="evidence" value="ECO:0007669"/>
    <property type="project" value="TreeGrafter"/>
</dbReference>
<evidence type="ECO:0000256" key="1">
    <source>
        <dbReference type="ARBA" id="ARBA00000086"/>
    </source>
</evidence>
<dbReference type="GO" id="GO:0005737">
    <property type="term" value="C:cytoplasm"/>
    <property type="evidence" value="ECO:0007669"/>
    <property type="project" value="TreeGrafter"/>
</dbReference>
<evidence type="ECO:0000259" key="5">
    <source>
        <dbReference type="SMART" id="SM00478"/>
    </source>
</evidence>
<dbReference type="SMART" id="SM00478">
    <property type="entry name" value="ENDO3c"/>
    <property type="match status" value="1"/>
</dbReference>
<dbReference type="AlphaFoldDB" id="A0A7U9KPR1"/>
<dbReference type="InterPro" id="IPR003265">
    <property type="entry name" value="HhH-GPD_domain"/>
</dbReference>
<evidence type="ECO:0000313" key="6">
    <source>
        <dbReference type="EMBL" id="GCD32506.1"/>
    </source>
</evidence>